<dbReference type="RefSeq" id="WP_190474471.1">
    <property type="nucleotide sequence ID" value="NZ_JACJPW010000144.1"/>
</dbReference>
<organism evidence="2 3">
    <name type="scientific">Aerosakkonema funiforme FACHB-1375</name>
    <dbReference type="NCBI Taxonomy" id="2949571"/>
    <lineage>
        <taxon>Bacteria</taxon>
        <taxon>Bacillati</taxon>
        <taxon>Cyanobacteriota</taxon>
        <taxon>Cyanophyceae</taxon>
        <taxon>Oscillatoriophycideae</taxon>
        <taxon>Aerosakkonematales</taxon>
        <taxon>Aerosakkonemataceae</taxon>
        <taxon>Aerosakkonema</taxon>
    </lineage>
</organism>
<name>A0A926VL89_9CYAN</name>
<evidence type="ECO:0000313" key="3">
    <source>
        <dbReference type="Proteomes" id="UP000641646"/>
    </source>
</evidence>
<protein>
    <recommendedName>
        <fullName evidence="4">DUF3019 domain-containing protein</fullName>
    </recommendedName>
</protein>
<gene>
    <name evidence="2" type="ORF">H6G03_32895</name>
</gene>
<evidence type="ECO:0000256" key="1">
    <source>
        <dbReference type="SAM" id="SignalP"/>
    </source>
</evidence>
<feature type="chain" id="PRO_5037711364" description="DUF3019 domain-containing protein" evidence="1">
    <location>
        <begin position="25"/>
        <end position="157"/>
    </location>
</feature>
<comment type="caution">
    <text evidence="2">The sequence shown here is derived from an EMBL/GenBank/DDBJ whole genome shotgun (WGS) entry which is preliminary data.</text>
</comment>
<dbReference type="AlphaFoldDB" id="A0A926VL89"/>
<sequence>MKKLLSIAVVYLAVYFAPSNQAIAICSNTLNQSECQDFRIVQTPIPLRSMQLTETTSNQSNTFRVAIACVPLPGTGISEQCQDRIFVERRKTGQVFELKSECFLPWRPISNLRWNTDSILAFEQWANPHFVKRYNVNVVNGKLLSVSLLTDESNPVN</sequence>
<evidence type="ECO:0008006" key="4">
    <source>
        <dbReference type="Google" id="ProtNLM"/>
    </source>
</evidence>
<reference evidence="2" key="2">
    <citation type="submission" date="2020-08" db="EMBL/GenBank/DDBJ databases">
        <authorList>
            <person name="Chen M."/>
            <person name="Teng W."/>
            <person name="Zhao L."/>
            <person name="Hu C."/>
            <person name="Zhou Y."/>
            <person name="Han B."/>
            <person name="Song L."/>
            <person name="Shu W."/>
        </authorList>
    </citation>
    <scope>NUCLEOTIDE SEQUENCE</scope>
    <source>
        <strain evidence="2">FACHB-1375</strain>
    </source>
</reference>
<proteinExistence type="predicted"/>
<reference evidence="2" key="1">
    <citation type="journal article" date="2015" name="ISME J.">
        <title>Draft Genome Sequence of Streptomyces incarnatus NRRL8089, which Produces the Nucleoside Antibiotic Sinefungin.</title>
        <authorList>
            <person name="Oshima K."/>
            <person name="Hattori M."/>
            <person name="Shimizu H."/>
            <person name="Fukuda K."/>
            <person name="Nemoto M."/>
            <person name="Inagaki K."/>
            <person name="Tamura T."/>
        </authorList>
    </citation>
    <scope>NUCLEOTIDE SEQUENCE</scope>
    <source>
        <strain evidence="2">FACHB-1375</strain>
    </source>
</reference>
<keyword evidence="1" id="KW-0732">Signal</keyword>
<evidence type="ECO:0000313" key="2">
    <source>
        <dbReference type="EMBL" id="MBD2185809.1"/>
    </source>
</evidence>
<keyword evidence="3" id="KW-1185">Reference proteome</keyword>
<feature type="signal peptide" evidence="1">
    <location>
        <begin position="1"/>
        <end position="24"/>
    </location>
</feature>
<accession>A0A926VL89</accession>
<dbReference type="EMBL" id="JACJPW010000144">
    <property type="protein sequence ID" value="MBD2185809.1"/>
    <property type="molecule type" value="Genomic_DNA"/>
</dbReference>
<dbReference type="Proteomes" id="UP000641646">
    <property type="component" value="Unassembled WGS sequence"/>
</dbReference>